<reference evidence="1" key="1">
    <citation type="submission" date="2019-08" db="EMBL/GenBank/DDBJ databases">
        <title>The genome of the North American firefly Photinus pyralis.</title>
        <authorList>
            <consortium name="Photinus pyralis genome working group"/>
            <person name="Fallon T.R."/>
            <person name="Sander Lower S.E."/>
            <person name="Weng J.-K."/>
        </authorList>
    </citation>
    <scope>NUCLEOTIDE SEQUENCE</scope>
    <source>
        <strain evidence="1">TRF0915ILg1</strain>
        <tissue evidence="1">Whole body</tissue>
    </source>
</reference>
<accession>A0A8K0G542</accession>
<dbReference type="InterPro" id="IPR011010">
    <property type="entry name" value="DNA_brk_join_enz"/>
</dbReference>
<dbReference type="OrthoDB" id="7776589at2759"/>
<comment type="caution">
    <text evidence="1">The sequence shown here is derived from an EMBL/GenBank/DDBJ whole genome shotgun (WGS) entry which is preliminary data.</text>
</comment>
<dbReference type="SUPFAM" id="SSF56349">
    <property type="entry name" value="DNA breaking-rejoining enzymes"/>
    <property type="match status" value="1"/>
</dbReference>
<dbReference type="EMBL" id="VTPC01088037">
    <property type="protein sequence ID" value="KAF2886334.1"/>
    <property type="molecule type" value="Genomic_DNA"/>
</dbReference>
<gene>
    <name evidence="1" type="ORF">ILUMI_19839</name>
</gene>
<sequence length="177" mass="20088">MDSNSNSFINCIPSSIFEAVQNSSLKLLSEKSQQRELSEKIKPKSLWIQYTMPQSTLSVHHNMNITKYAKLKALLKHKSHGYKPKKSEVLTSLELINFSTKPQMTSTCSQKWALVVSITGACCTQELHQLKIDDIKDLGATVLIKVFNTKTRKPRAFTITGKFYEIIKNMLFSDSQT</sequence>
<organism evidence="1 2">
    <name type="scientific">Ignelater luminosus</name>
    <name type="common">Cucubano</name>
    <name type="synonym">Pyrophorus luminosus</name>
    <dbReference type="NCBI Taxonomy" id="2038154"/>
    <lineage>
        <taxon>Eukaryota</taxon>
        <taxon>Metazoa</taxon>
        <taxon>Ecdysozoa</taxon>
        <taxon>Arthropoda</taxon>
        <taxon>Hexapoda</taxon>
        <taxon>Insecta</taxon>
        <taxon>Pterygota</taxon>
        <taxon>Neoptera</taxon>
        <taxon>Endopterygota</taxon>
        <taxon>Coleoptera</taxon>
        <taxon>Polyphaga</taxon>
        <taxon>Elateriformia</taxon>
        <taxon>Elateroidea</taxon>
        <taxon>Elateridae</taxon>
        <taxon>Agrypninae</taxon>
        <taxon>Pyrophorini</taxon>
        <taxon>Ignelater</taxon>
    </lineage>
</organism>
<evidence type="ECO:0000313" key="1">
    <source>
        <dbReference type="EMBL" id="KAF2886334.1"/>
    </source>
</evidence>
<protein>
    <submittedName>
        <fullName evidence="1">Uncharacterized protein</fullName>
    </submittedName>
</protein>
<dbReference type="AlphaFoldDB" id="A0A8K0G542"/>
<keyword evidence="2" id="KW-1185">Reference proteome</keyword>
<proteinExistence type="predicted"/>
<name>A0A8K0G542_IGNLU</name>
<evidence type="ECO:0000313" key="2">
    <source>
        <dbReference type="Proteomes" id="UP000801492"/>
    </source>
</evidence>
<dbReference type="GO" id="GO:0003677">
    <property type="term" value="F:DNA binding"/>
    <property type="evidence" value="ECO:0007669"/>
    <property type="project" value="InterPro"/>
</dbReference>
<dbReference type="Proteomes" id="UP000801492">
    <property type="component" value="Unassembled WGS sequence"/>
</dbReference>